<dbReference type="OrthoDB" id="3037404at2759"/>
<dbReference type="AlphaFoldDB" id="A0A1B9H010"/>
<evidence type="ECO:0000313" key="3">
    <source>
        <dbReference type="Proteomes" id="UP000092666"/>
    </source>
</evidence>
<organism evidence="2 3">
    <name type="scientific">Kwoniella heveanensis BCC8398</name>
    <dbReference type="NCBI Taxonomy" id="1296120"/>
    <lineage>
        <taxon>Eukaryota</taxon>
        <taxon>Fungi</taxon>
        <taxon>Dikarya</taxon>
        <taxon>Basidiomycota</taxon>
        <taxon>Agaricomycotina</taxon>
        <taxon>Tremellomycetes</taxon>
        <taxon>Tremellales</taxon>
        <taxon>Cryptococcaceae</taxon>
        <taxon>Kwoniella</taxon>
    </lineage>
</organism>
<dbReference type="PANTHER" id="PTHR37535">
    <property type="entry name" value="FLUG DOMAIN PROTEIN"/>
    <property type="match status" value="1"/>
</dbReference>
<accession>A0A1B9H010</accession>
<proteinExistence type="predicted"/>
<protein>
    <submittedName>
        <fullName evidence="2">Uncharacterized protein</fullName>
    </submittedName>
</protein>
<evidence type="ECO:0000313" key="2">
    <source>
        <dbReference type="EMBL" id="OCF36600.1"/>
    </source>
</evidence>
<dbReference type="EMBL" id="KI669495">
    <property type="protein sequence ID" value="OCF36600.1"/>
    <property type="molecule type" value="Genomic_DNA"/>
</dbReference>
<gene>
    <name evidence="2" type="ORF">I316_01852</name>
</gene>
<reference evidence="3" key="2">
    <citation type="submission" date="2013-12" db="EMBL/GenBank/DDBJ databases">
        <title>Evolution of pathogenesis and genome organization in the Tremellales.</title>
        <authorList>
            <person name="Cuomo C."/>
            <person name="Litvintseva A."/>
            <person name="Heitman J."/>
            <person name="Chen Y."/>
            <person name="Sun S."/>
            <person name="Springer D."/>
            <person name="Dromer F."/>
            <person name="Young S."/>
            <person name="Zeng Q."/>
            <person name="Chapman S."/>
            <person name="Gujja S."/>
            <person name="Saif S."/>
            <person name="Birren B."/>
        </authorList>
    </citation>
    <scope>NUCLEOTIDE SEQUENCE [LARGE SCALE GENOMIC DNA]</scope>
    <source>
        <strain evidence="3">BCC8398</strain>
    </source>
</reference>
<dbReference type="PANTHER" id="PTHR37535:SF3">
    <property type="entry name" value="FLUG DOMAIN-CONTAINING PROTEIN"/>
    <property type="match status" value="1"/>
</dbReference>
<feature type="region of interest" description="Disordered" evidence="1">
    <location>
        <begin position="712"/>
        <end position="737"/>
    </location>
</feature>
<feature type="region of interest" description="Disordered" evidence="1">
    <location>
        <begin position="611"/>
        <end position="700"/>
    </location>
</feature>
<feature type="compositionally biased region" description="Acidic residues" evidence="1">
    <location>
        <begin position="613"/>
        <end position="641"/>
    </location>
</feature>
<reference evidence="2 3" key="1">
    <citation type="submission" date="2013-07" db="EMBL/GenBank/DDBJ databases">
        <title>The Genome Sequence of Cryptococcus heveanensis BCC8398.</title>
        <authorList>
            <consortium name="The Broad Institute Genome Sequencing Platform"/>
            <person name="Cuomo C."/>
            <person name="Litvintseva A."/>
            <person name="Chen Y."/>
            <person name="Heitman J."/>
            <person name="Sun S."/>
            <person name="Springer D."/>
            <person name="Dromer F."/>
            <person name="Young S.K."/>
            <person name="Zeng Q."/>
            <person name="Gargeya S."/>
            <person name="Fitzgerald M."/>
            <person name="Abouelleil A."/>
            <person name="Alvarado L."/>
            <person name="Berlin A.M."/>
            <person name="Chapman S.B."/>
            <person name="Dewar J."/>
            <person name="Goldberg J."/>
            <person name="Griggs A."/>
            <person name="Gujja S."/>
            <person name="Hansen M."/>
            <person name="Howarth C."/>
            <person name="Imamovic A."/>
            <person name="Larimer J."/>
            <person name="McCowan C."/>
            <person name="Murphy C."/>
            <person name="Pearson M."/>
            <person name="Priest M."/>
            <person name="Roberts A."/>
            <person name="Saif S."/>
            <person name="Shea T."/>
            <person name="Sykes S."/>
            <person name="Wortman J."/>
            <person name="Nusbaum C."/>
            <person name="Birren B."/>
        </authorList>
    </citation>
    <scope>NUCLEOTIDE SEQUENCE [LARGE SCALE GENOMIC DNA]</scope>
    <source>
        <strain evidence="2 3">BCC8398</strain>
    </source>
</reference>
<dbReference type="Proteomes" id="UP000092666">
    <property type="component" value="Unassembled WGS sequence"/>
</dbReference>
<name>A0A1B9H010_9TREE</name>
<sequence>MSDLENDDELGPVTATLHGRDVEGLVERVLAAGGDEVEGYKLKRARYTVEEAVEDSSTELRQELVRLSSILPNGPPMRARRIQMHLREFVKLHKPNLKNPEKQLGEGKLQGKERTKEGIVDRLKDYLTIRVLQSKKRDKKTFQFLVNPITGKPIYMTIHGLEHYLRLALYLHAEILIQTYGLTQRKRRKTTLYPSDVRALLEILYENSGSKWDVIVQNAALLLSFMYLGARPGSFLKTAHWPKHYARWKDIKWRPVRDGQGTIIGYDLYFTVRSFKGYHMLRDLNITFLIKTIKTAKNAILDLGVTLLAHGVRQGVFGEKTIEQLTTTNLFEFKCDPRYDEEPIFKGKRSRNGLSAVNPMRDEHANTLLRELMNKLGIACGQGGSDTVYSLRRGYATTVGKNLDARTAIFHMGQRANTTMFTDTYDQGHETADMTEGVHGQEERDSETRVVTPLTLTRYEPGTDLPTVTLKQALKVHPAYLHTKAKLDFVQHCIRTGSSEWQTVSPYKQEFKSGQMTFGDLVLIRAKYKFRLKQIVQSVKTGEYENLLAKKQAASDEQAYELIMKRREDANKPSDLAAKLQKRLIDDERALIKDQNAGFDSADLEEAVIVGGDWEDEEGDNDADDYDYEAEDEDEDQDDGQIEGSGTHDSEAPHGNQEQGGAAQPPSQDVEQGEDDVDTTLVEDPDAVTSSTDRVATNAERERMAQLEKACDKETNEDLLSASTSADPPLDSTTATSSSTLLSGHAFMSATEQKMTLLRTLCTLKDPNRGDQVCPLCVNDDTTDEGEKTRVWRAGQRFEKHKITFHSPYRYALRWINSHVSSGTFTCPFPVDPSSSAASSASSNLSEPHTVQTCGKTYLRNSSRDIKNHCLRYHEAHLSGTLKIGLDPTTVQDQLDQAKVQMKDLIGREYEIRANFTHDPRTYLVPGTLGELDLVTPEMALLGMGAGLHGTNDLSFETTALDMTNFDEDGLIKQRLV</sequence>
<evidence type="ECO:0000256" key="1">
    <source>
        <dbReference type="SAM" id="MobiDB-lite"/>
    </source>
</evidence>
<feature type="compositionally biased region" description="Acidic residues" evidence="1">
    <location>
        <begin position="671"/>
        <end position="686"/>
    </location>
</feature>
<keyword evidence="3" id="KW-1185">Reference proteome</keyword>